<dbReference type="GO" id="GO:0000175">
    <property type="term" value="F:3'-5'-RNA exonuclease activity"/>
    <property type="evidence" value="ECO:0007669"/>
    <property type="project" value="TreeGrafter"/>
</dbReference>
<dbReference type="InterPro" id="IPR006941">
    <property type="entry name" value="RNase_CAF1"/>
</dbReference>
<dbReference type="Gene3D" id="3.30.420.10">
    <property type="entry name" value="Ribonuclease H-like superfamily/Ribonuclease H"/>
    <property type="match status" value="2"/>
</dbReference>
<dbReference type="SUPFAM" id="SSF53098">
    <property type="entry name" value="Ribonuclease H-like"/>
    <property type="match status" value="1"/>
</dbReference>
<evidence type="ECO:0000313" key="4">
    <source>
        <dbReference type="Proteomes" id="UP000823405"/>
    </source>
</evidence>
<feature type="compositionally biased region" description="Pro residues" evidence="2">
    <location>
        <begin position="428"/>
        <end position="439"/>
    </location>
</feature>
<dbReference type="GO" id="GO:0005634">
    <property type="term" value="C:nucleus"/>
    <property type="evidence" value="ECO:0007669"/>
    <property type="project" value="TreeGrafter"/>
</dbReference>
<evidence type="ECO:0000256" key="1">
    <source>
        <dbReference type="ARBA" id="ARBA00008372"/>
    </source>
</evidence>
<comment type="caution">
    <text evidence="3">The sequence shown here is derived from an EMBL/GenBank/DDBJ whole genome shotgun (WGS) entry which is preliminary data.</text>
</comment>
<accession>A0A9P6UI93</accession>
<dbReference type="InterPro" id="IPR012337">
    <property type="entry name" value="RNaseH-like_sf"/>
</dbReference>
<dbReference type="GO" id="GO:0000289">
    <property type="term" value="P:nuclear-transcribed mRNA poly(A) tail shortening"/>
    <property type="evidence" value="ECO:0007669"/>
    <property type="project" value="TreeGrafter"/>
</dbReference>
<comment type="similarity">
    <text evidence="1">Belongs to the CAF1 family.</text>
</comment>
<dbReference type="Proteomes" id="UP000823405">
    <property type="component" value="Unassembled WGS sequence"/>
</dbReference>
<keyword evidence="4" id="KW-1185">Reference proteome</keyword>
<evidence type="ECO:0000313" key="3">
    <source>
        <dbReference type="EMBL" id="KAG0301417.1"/>
    </source>
</evidence>
<proteinExistence type="inferred from homology"/>
<feature type="compositionally biased region" description="Basic and acidic residues" evidence="2">
    <location>
        <begin position="391"/>
        <end position="423"/>
    </location>
</feature>
<dbReference type="PANTHER" id="PTHR15092:SF22">
    <property type="entry name" value="POLY(A)-SPECIFIC RIBONUCLEASE PNLDC1"/>
    <property type="match status" value="1"/>
</dbReference>
<dbReference type="GO" id="GO:1990431">
    <property type="term" value="P:priRNA 3'-end processing"/>
    <property type="evidence" value="ECO:0007669"/>
    <property type="project" value="TreeGrafter"/>
</dbReference>
<dbReference type="GO" id="GO:1990432">
    <property type="term" value="P:siRNA 3'-end processing"/>
    <property type="evidence" value="ECO:0007669"/>
    <property type="project" value="TreeGrafter"/>
</dbReference>
<reference evidence="3" key="1">
    <citation type="journal article" date="2020" name="Fungal Divers.">
        <title>Resolving the Mortierellaceae phylogeny through synthesis of multi-gene phylogenetics and phylogenomics.</title>
        <authorList>
            <person name="Vandepol N."/>
            <person name="Liber J."/>
            <person name="Desiro A."/>
            <person name="Na H."/>
            <person name="Kennedy M."/>
            <person name="Barry K."/>
            <person name="Grigoriev I.V."/>
            <person name="Miller A.N."/>
            <person name="O'Donnell K."/>
            <person name="Stajich J.E."/>
            <person name="Bonito G."/>
        </authorList>
    </citation>
    <scope>NUCLEOTIDE SEQUENCE</scope>
    <source>
        <strain evidence="3">NVP60</strain>
    </source>
</reference>
<dbReference type="Gene3D" id="3.30.1370.50">
    <property type="entry name" value="R3H-like domain"/>
    <property type="match status" value="1"/>
</dbReference>
<name>A0A9P6UI93_9FUNG</name>
<organism evidence="3 4">
    <name type="scientific">Linnemannia gamsii</name>
    <dbReference type="NCBI Taxonomy" id="64522"/>
    <lineage>
        <taxon>Eukaryota</taxon>
        <taxon>Fungi</taxon>
        <taxon>Fungi incertae sedis</taxon>
        <taxon>Mucoromycota</taxon>
        <taxon>Mortierellomycotina</taxon>
        <taxon>Mortierellomycetes</taxon>
        <taxon>Mortierellales</taxon>
        <taxon>Mortierellaceae</taxon>
        <taxon>Linnemannia</taxon>
    </lineage>
</organism>
<dbReference type="AlphaFoldDB" id="A0A9P6UI93"/>
<dbReference type="GO" id="GO:0003723">
    <property type="term" value="F:RNA binding"/>
    <property type="evidence" value="ECO:0007669"/>
    <property type="project" value="TreeGrafter"/>
</dbReference>
<feature type="region of interest" description="Disordered" evidence="2">
    <location>
        <begin position="391"/>
        <end position="439"/>
    </location>
</feature>
<protein>
    <recommendedName>
        <fullName evidence="5">CAF1-domain-containing protein</fullName>
    </recommendedName>
</protein>
<dbReference type="InterPro" id="IPR036397">
    <property type="entry name" value="RNaseH_sf"/>
</dbReference>
<dbReference type="EMBL" id="JAAAIN010001631">
    <property type="protein sequence ID" value="KAG0301417.1"/>
    <property type="molecule type" value="Genomic_DNA"/>
</dbReference>
<dbReference type="OrthoDB" id="1432093at2759"/>
<dbReference type="InterPro" id="IPR036867">
    <property type="entry name" value="R3H_dom_sf"/>
</dbReference>
<gene>
    <name evidence="3" type="ORF">BGZ97_002794</name>
</gene>
<dbReference type="Pfam" id="PF04857">
    <property type="entry name" value="CAF1"/>
    <property type="match status" value="1"/>
</dbReference>
<dbReference type="SUPFAM" id="SSF82708">
    <property type="entry name" value="R3H domain"/>
    <property type="match status" value="1"/>
</dbReference>
<dbReference type="InterPro" id="IPR051181">
    <property type="entry name" value="CAF1_poly(A)_ribonucleases"/>
</dbReference>
<evidence type="ECO:0008006" key="5">
    <source>
        <dbReference type="Google" id="ProtNLM"/>
    </source>
</evidence>
<sequence length="544" mass="61324">MEIVRENFQRELPYIKEAINECEFIAIDAEFSGLHTEPNRRTQNTTLEEGYGDLRKSASKFLTIQIGISTFKFDPSNGSYLAKPFNVFVFPTTLTGYSPQGRCFLTEASSLDFLAKNRFDFNKWVYQGVHYMTKDEEEIYARERTKAVNNEMDNIDVDAANTVWLQDVIRRIGEWKDSKNALNFINIQTNNAYQRRLVYQEVRRYWPTELNARGQGGHINITKITEKELEIQQQQRQSDLQRDIESSRGFREVIDILSACKKPIVGHNIVVDLAYILSQFVGPLPPTVEGYKKMIHKTFPTVMDTKYVSYTANALKGLAFDSSLGGLENMVGTINFMGCPRISKHQRYLSRDLSHEAGYDAYITGSIMIRMLALIAKNEVPDSTPLIKLDIENKKNSQNEKRPHSSKDSKAFKAPKKNVESKKAATSTPPPAPVAAPVPAPVPAAPKKFSYADIVHRQRAPVAAAAPAVVAPTPAPVVVAVVEEEEEEDMEESESSESDYDYIQESDFPVHEKPFSWQSPSVTTLQNVLHWGRSSHGCINLVSS</sequence>
<evidence type="ECO:0000256" key="2">
    <source>
        <dbReference type="SAM" id="MobiDB-lite"/>
    </source>
</evidence>
<dbReference type="PANTHER" id="PTHR15092">
    <property type="entry name" value="POLY A -SPECIFIC RIBONUCLEASE/TARGET OF EGR1, MEMBER 1"/>
    <property type="match status" value="1"/>
</dbReference>